<dbReference type="KEGG" id="hhg:XM38_026740"/>
<dbReference type="CDD" id="cd09725">
    <property type="entry name" value="Cas2_I_II_III"/>
    <property type="match status" value="1"/>
</dbReference>
<reference evidence="11 12" key="1">
    <citation type="journal article" date="2016" name="Biochim. Biophys. Acta">
        <title>Characterization of red-shifted phycobilisomes isolated from the chlorophyll f-containing cyanobacterium Halomicronema hongdechloris.</title>
        <authorList>
            <person name="Li Y."/>
            <person name="Lin Y."/>
            <person name="Garvey C.J."/>
            <person name="Birch D."/>
            <person name="Corkery R.W."/>
            <person name="Loughlin P.C."/>
            <person name="Scheer H."/>
            <person name="Willows R.D."/>
            <person name="Chen M."/>
        </authorList>
    </citation>
    <scope>NUCLEOTIDE SEQUENCE [LARGE SCALE GENOMIC DNA]</scope>
    <source>
        <strain evidence="11 12">C2206</strain>
    </source>
</reference>
<evidence type="ECO:0000256" key="1">
    <source>
        <dbReference type="ARBA" id="ARBA00001946"/>
    </source>
</evidence>
<keyword evidence="6 9" id="KW-0378">Hydrolase</keyword>
<organism evidence="11 12">
    <name type="scientific">Halomicronema hongdechloris C2206</name>
    <dbReference type="NCBI Taxonomy" id="1641165"/>
    <lineage>
        <taxon>Bacteria</taxon>
        <taxon>Bacillati</taxon>
        <taxon>Cyanobacteriota</taxon>
        <taxon>Cyanophyceae</taxon>
        <taxon>Nodosilineales</taxon>
        <taxon>Nodosilineaceae</taxon>
        <taxon>Halomicronema</taxon>
    </lineage>
</organism>
<dbReference type="InterPro" id="IPR021127">
    <property type="entry name" value="CRISPR_associated_Cas2"/>
</dbReference>
<dbReference type="Pfam" id="PF09827">
    <property type="entry name" value="CRISPR_Cas2"/>
    <property type="match status" value="1"/>
</dbReference>
<dbReference type="InterPro" id="IPR019199">
    <property type="entry name" value="Virulence_VapD/CRISPR_Cas2"/>
</dbReference>
<evidence type="ECO:0000313" key="11">
    <source>
        <dbReference type="EMBL" id="ASC71720.1"/>
    </source>
</evidence>
<dbReference type="GO" id="GO:0051607">
    <property type="term" value="P:defense response to virus"/>
    <property type="evidence" value="ECO:0007669"/>
    <property type="project" value="UniProtKB-UniRule"/>
</dbReference>
<comment type="similarity">
    <text evidence="2 9 10">Belongs to the CRISPR-associated endoribonuclease Cas2 protein family.</text>
</comment>
<dbReference type="OrthoDB" id="9798176at2"/>
<dbReference type="PANTHER" id="PTHR34405:SF3">
    <property type="entry name" value="CRISPR-ASSOCIATED ENDORIBONUCLEASE CAS2 3"/>
    <property type="match status" value="1"/>
</dbReference>
<keyword evidence="7 9" id="KW-0460">Magnesium</keyword>
<evidence type="ECO:0000256" key="9">
    <source>
        <dbReference type="HAMAP-Rule" id="MF_01471"/>
    </source>
</evidence>
<dbReference type="SUPFAM" id="SSF143430">
    <property type="entry name" value="TTP0101/SSO1404-like"/>
    <property type="match status" value="1"/>
</dbReference>
<dbReference type="Gene3D" id="3.30.70.240">
    <property type="match status" value="1"/>
</dbReference>
<evidence type="ECO:0000313" key="12">
    <source>
        <dbReference type="Proteomes" id="UP000191901"/>
    </source>
</evidence>
<dbReference type="GO" id="GO:0004521">
    <property type="term" value="F:RNA endonuclease activity"/>
    <property type="evidence" value="ECO:0007669"/>
    <property type="project" value="UniProtKB-UniRule"/>
</dbReference>
<evidence type="ECO:0000256" key="4">
    <source>
        <dbReference type="ARBA" id="ARBA00022723"/>
    </source>
</evidence>
<dbReference type="GO" id="GO:0046872">
    <property type="term" value="F:metal ion binding"/>
    <property type="evidence" value="ECO:0007669"/>
    <property type="project" value="UniProtKB-UniRule"/>
</dbReference>
<dbReference type="EMBL" id="CP021983">
    <property type="protein sequence ID" value="ASC71720.1"/>
    <property type="molecule type" value="Genomic_DNA"/>
</dbReference>
<name>A0A1Z3HN55_9CYAN</name>
<evidence type="ECO:0000256" key="2">
    <source>
        <dbReference type="ARBA" id="ARBA00009959"/>
    </source>
</evidence>
<comment type="function">
    <text evidence="9">CRISPR (clustered regularly interspaced short palindromic repeat), is an adaptive immune system that provides protection against mobile genetic elements (viruses, transposable elements and conjugative plasmids). CRISPR clusters contain sequences complementary to antecedent mobile elements and target invading nucleic acids. CRISPR clusters are transcribed and processed into CRISPR RNA (crRNA). Functions as a ssRNA-specific endoribonuclease. Involved in the integration of spacer DNA into the CRISPR cassette.</text>
</comment>
<dbReference type="HAMAP" id="MF_01471">
    <property type="entry name" value="Cas2"/>
    <property type="match status" value="1"/>
</dbReference>
<keyword evidence="4 9" id="KW-0479">Metal-binding</keyword>
<feature type="binding site" evidence="9">
    <location>
        <position position="12"/>
    </location>
    <ligand>
        <name>Mg(2+)</name>
        <dbReference type="ChEBI" id="CHEBI:18420"/>
        <note>catalytic</note>
    </ligand>
</feature>
<dbReference type="PANTHER" id="PTHR34405">
    <property type="entry name" value="CRISPR-ASSOCIATED ENDORIBONUCLEASE CAS2"/>
    <property type="match status" value="1"/>
</dbReference>
<keyword evidence="3 9" id="KW-0540">Nuclease</keyword>
<gene>
    <name evidence="11" type="primary">cas2-1</name>
    <name evidence="9" type="synonym">cas2</name>
    <name evidence="11" type="ORF">XM38_026740</name>
</gene>
<dbReference type="Proteomes" id="UP000191901">
    <property type="component" value="Chromosome"/>
</dbReference>
<dbReference type="AlphaFoldDB" id="A0A1Z3HN55"/>
<evidence type="ECO:0000256" key="6">
    <source>
        <dbReference type="ARBA" id="ARBA00022801"/>
    </source>
</evidence>
<evidence type="ECO:0000256" key="10">
    <source>
        <dbReference type="PIRNR" id="PIRNR032582"/>
    </source>
</evidence>
<evidence type="ECO:0000256" key="5">
    <source>
        <dbReference type="ARBA" id="ARBA00022759"/>
    </source>
</evidence>
<dbReference type="STRING" id="1641165.XM38_14325"/>
<comment type="cofactor">
    <cofactor evidence="1 9">
        <name>Mg(2+)</name>
        <dbReference type="ChEBI" id="CHEBI:18420"/>
    </cofactor>
</comment>
<keyword evidence="12" id="KW-1185">Reference proteome</keyword>
<evidence type="ECO:0000256" key="8">
    <source>
        <dbReference type="ARBA" id="ARBA00023118"/>
    </source>
</evidence>
<dbReference type="EC" id="3.1.-.-" evidence="9"/>
<evidence type="ECO:0000256" key="3">
    <source>
        <dbReference type="ARBA" id="ARBA00022722"/>
    </source>
</evidence>
<dbReference type="GO" id="GO:0043571">
    <property type="term" value="P:maintenance of CRISPR repeat elements"/>
    <property type="evidence" value="ECO:0007669"/>
    <property type="project" value="UniProtKB-UniRule"/>
</dbReference>
<proteinExistence type="inferred from homology"/>
<dbReference type="NCBIfam" id="TIGR01573">
    <property type="entry name" value="cas2"/>
    <property type="match status" value="1"/>
</dbReference>
<dbReference type="RefSeq" id="WP_088430044.1">
    <property type="nucleotide sequence ID" value="NZ_CP021983.2"/>
</dbReference>
<sequence length="98" mass="11490">MAIKLLYLIIYDLPDDKAANKRRNRLHKMLSGYGEWTQYSVFECFLTATQFARLQIQIERLIKPETDSVRIYILDTGAIKRTLVYGSKRPRQPEAIIL</sequence>
<protein>
    <recommendedName>
        <fullName evidence="9">CRISPR-associated endoribonuclease Cas2</fullName>
        <ecNumber evidence="9">3.1.-.-</ecNumber>
    </recommendedName>
</protein>
<evidence type="ECO:0000256" key="7">
    <source>
        <dbReference type="ARBA" id="ARBA00022842"/>
    </source>
</evidence>
<accession>A0A1Z3HN55</accession>
<keyword evidence="5 9" id="KW-0255">Endonuclease</keyword>
<dbReference type="PIRSF" id="PIRSF032582">
    <property type="entry name" value="Cas2"/>
    <property type="match status" value="1"/>
</dbReference>
<dbReference type="GO" id="GO:0016787">
    <property type="term" value="F:hydrolase activity"/>
    <property type="evidence" value="ECO:0007669"/>
    <property type="project" value="UniProtKB-KW"/>
</dbReference>
<comment type="subunit">
    <text evidence="9">Homodimer, forms a heterotetramer with a Cas1 homodimer.</text>
</comment>
<keyword evidence="8 9" id="KW-0051">Antiviral defense</keyword>